<dbReference type="InParanoid" id="F2TXI1"/>
<feature type="binding site" evidence="5">
    <location>
        <position position="614"/>
    </location>
    <ligand>
        <name>Zn(2+)</name>
        <dbReference type="ChEBI" id="CHEBI:29105"/>
        <label>1</label>
    </ligand>
</feature>
<dbReference type="AlphaFoldDB" id="F2TXI1"/>
<feature type="binding site" evidence="5">
    <location>
        <position position="485"/>
    </location>
    <ligand>
        <name>Zn(2+)</name>
        <dbReference type="ChEBI" id="CHEBI:29105"/>
        <label>1</label>
    </ligand>
</feature>
<feature type="region of interest" description="Disordered" evidence="7">
    <location>
        <begin position="1"/>
        <end position="276"/>
    </location>
</feature>
<dbReference type="Gene3D" id="1.10.1300.10">
    <property type="entry name" value="3'5'-cyclic nucleotide phosphodiesterase, catalytic domain"/>
    <property type="match status" value="1"/>
</dbReference>
<name>F2TXI1_SALR5</name>
<dbReference type="RefSeq" id="XP_004998265.1">
    <property type="nucleotide sequence ID" value="XM_004998208.1"/>
</dbReference>
<dbReference type="SUPFAM" id="SSF109604">
    <property type="entry name" value="HD-domain/PDEase-like"/>
    <property type="match status" value="1"/>
</dbReference>
<feature type="binding site" evidence="5">
    <location>
        <position position="486"/>
    </location>
    <ligand>
        <name>Zn(2+)</name>
        <dbReference type="ChEBI" id="CHEBI:29105"/>
        <label>2</label>
    </ligand>
</feature>
<dbReference type="GO" id="GO:0004114">
    <property type="term" value="F:3',5'-cyclic-nucleotide phosphodiesterase activity"/>
    <property type="evidence" value="ECO:0007669"/>
    <property type="project" value="InterPro"/>
</dbReference>
<dbReference type="PROSITE" id="PS51845">
    <property type="entry name" value="PDEASE_I_2"/>
    <property type="match status" value="1"/>
</dbReference>
<dbReference type="SMART" id="SM00471">
    <property type="entry name" value="HDc"/>
    <property type="match status" value="1"/>
</dbReference>
<dbReference type="OrthoDB" id="189220at2759"/>
<evidence type="ECO:0000256" key="5">
    <source>
        <dbReference type="PIRSR" id="PIRSR623088-3"/>
    </source>
</evidence>
<evidence type="ECO:0000313" key="10">
    <source>
        <dbReference type="Proteomes" id="UP000007799"/>
    </source>
</evidence>
<feature type="compositionally biased region" description="Acidic residues" evidence="7">
    <location>
        <begin position="823"/>
        <end position="834"/>
    </location>
</feature>
<evidence type="ECO:0000256" key="1">
    <source>
        <dbReference type="ARBA" id="ARBA00022723"/>
    </source>
</evidence>
<dbReference type="eggNOG" id="KOG3689">
    <property type="taxonomic scope" value="Eukaryota"/>
</dbReference>
<dbReference type="Pfam" id="PF00233">
    <property type="entry name" value="PDEase_I"/>
    <property type="match status" value="1"/>
</dbReference>
<organism evidence="10">
    <name type="scientific">Salpingoeca rosetta (strain ATCC 50818 / BSB-021)</name>
    <dbReference type="NCBI Taxonomy" id="946362"/>
    <lineage>
        <taxon>Eukaryota</taxon>
        <taxon>Choanoflagellata</taxon>
        <taxon>Craspedida</taxon>
        <taxon>Salpingoecidae</taxon>
        <taxon>Salpingoeca</taxon>
    </lineage>
</organism>
<feature type="binding site" evidence="4">
    <location>
        <position position="486"/>
    </location>
    <ligand>
        <name>AMP</name>
        <dbReference type="ChEBI" id="CHEBI:456215"/>
    </ligand>
</feature>
<feature type="compositionally biased region" description="Polar residues" evidence="7">
    <location>
        <begin position="1"/>
        <end position="11"/>
    </location>
</feature>
<feature type="compositionally biased region" description="Polar residues" evidence="7">
    <location>
        <begin position="208"/>
        <end position="219"/>
    </location>
</feature>
<feature type="compositionally biased region" description="Basic and acidic residues" evidence="7">
    <location>
        <begin position="31"/>
        <end position="42"/>
    </location>
</feature>
<dbReference type="InterPro" id="IPR023174">
    <property type="entry name" value="PDEase_CS"/>
</dbReference>
<evidence type="ECO:0000256" key="7">
    <source>
        <dbReference type="SAM" id="MobiDB-lite"/>
    </source>
</evidence>
<dbReference type="OMA" id="FRINTHQ"/>
<feature type="compositionally biased region" description="Basic and acidic residues" evidence="7">
    <location>
        <begin position="840"/>
        <end position="856"/>
    </location>
</feature>
<feature type="binding site" evidence="5">
    <location>
        <position position="486"/>
    </location>
    <ligand>
        <name>Zn(2+)</name>
        <dbReference type="ChEBI" id="CHEBI:29105"/>
        <label>1</label>
    </ligand>
</feature>
<feature type="region of interest" description="Disordered" evidence="7">
    <location>
        <begin position="292"/>
        <end position="316"/>
    </location>
</feature>
<dbReference type="GO" id="GO:0007165">
    <property type="term" value="P:signal transduction"/>
    <property type="evidence" value="ECO:0007669"/>
    <property type="project" value="InterPro"/>
</dbReference>
<dbReference type="CDD" id="cd00077">
    <property type="entry name" value="HDc"/>
    <property type="match status" value="1"/>
</dbReference>
<feature type="binding site" evidence="4">
    <location>
        <position position="614"/>
    </location>
    <ligand>
        <name>AMP</name>
        <dbReference type="ChEBI" id="CHEBI:456215"/>
    </ligand>
</feature>
<evidence type="ECO:0000256" key="3">
    <source>
        <dbReference type="PIRSR" id="PIRSR623088-1"/>
    </source>
</evidence>
<gene>
    <name evidence="9" type="ORF">PTSG_11643</name>
</gene>
<keyword evidence="10" id="KW-1185">Reference proteome</keyword>
<dbReference type="InterPro" id="IPR003607">
    <property type="entry name" value="HD/PDEase_dom"/>
</dbReference>
<dbReference type="InterPro" id="IPR036971">
    <property type="entry name" value="PDEase_catalytic_dom_sf"/>
</dbReference>
<proteinExistence type="inferred from homology"/>
<feature type="active site" description="Proton donor" evidence="3">
    <location>
        <position position="448"/>
    </location>
</feature>
<keyword evidence="2 6" id="KW-0378">Hydrolase</keyword>
<feature type="binding site" evidence="4">
    <location>
        <position position="665"/>
    </location>
    <ligand>
        <name>AMP</name>
        <dbReference type="ChEBI" id="CHEBI:456215"/>
    </ligand>
</feature>
<dbReference type="InterPro" id="IPR023088">
    <property type="entry name" value="PDEase"/>
</dbReference>
<dbReference type="PANTHER" id="PTHR11347">
    <property type="entry name" value="CYCLIC NUCLEOTIDE PHOSPHODIESTERASE"/>
    <property type="match status" value="1"/>
</dbReference>
<feature type="compositionally biased region" description="Basic and acidic residues" evidence="7">
    <location>
        <begin position="263"/>
        <end position="274"/>
    </location>
</feature>
<dbReference type="PRINTS" id="PR00387">
    <property type="entry name" value="PDIESTERASE1"/>
</dbReference>
<feature type="binding site" evidence="5">
    <location>
        <position position="452"/>
    </location>
    <ligand>
        <name>Zn(2+)</name>
        <dbReference type="ChEBI" id="CHEBI:29105"/>
        <label>1</label>
    </ligand>
</feature>
<accession>F2TXI1</accession>
<dbReference type="InterPro" id="IPR002073">
    <property type="entry name" value="PDEase_catalytic_dom"/>
</dbReference>
<feature type="compositionally biased region" description="Basic residues" evidence="7">
    <location>
        <begin position="911"/>
        <end position="920"/>
    </location>
</feature>
<protein>
    <recommendedName>
        <fullName evidence="6">Phosphodiesterase</fullName>
        <ecNumber evidence="6">3.1.4.-</ecNumber>
    </recommendedName>
</protein>
<evidence type="ECO:0000256" key="4">
    <source>
        <dbReference type="PIRSR" id="PIRSR623088-2"/>
    </source>
</evidence>
<evidence type="ECO:0000256" key="2">
    <source>
        <dbReference type="ARBA" id="ARBA00022801"/>
    </source>
</evidence>
<feature type="compositionally biased region" description="Low complexity" evidence="7">
    <location>
        <begin position="884"/>
        <end position="893"/>
    </location>
</feature>
<dbReference type="GO" id="GO:0046872">
    <property type="term" value="F:metal ion binding"/>
    <property type="evidence" value="ECO:0007669"/>
    <property type="project" value="UniProtKB-KW"/>
</dbReference>
<dbReference type="KEGG" id="sre:PTSG_11643"/>
<feature type="compositionally biased region" description="Basic and acidic residues" evidence="7">
    <location>
        <begin position="167"/>
        <end position="177"/>
    </location>
</feature>
<feature type="compositionally biased region" description="Low complexity" evidence="7">
    <location>
        <begin position="117"/>
        <end position="130"/>
    </location>
</feature>
<reference evidence="9" key="1">
    <citation type="submission" date="2009-08" db="EMBL/GenBank/DDBJ databases">
        <title>Annotation of Salpingoeca rosetta.</title>
        <authorList>
            <consortium name="The Broad Institute Genome Sequencing Platform"/>
            <person name="Russ C."/>
            <person name="Cuomo C."/>
            <person name="Burger G."/>
            <person name="Gray M.W."/>
            <person name="Holland P.W.H."/>
            <person name="King N."/>
            <person name="Lang F.B.F."/>
            <person name="Roger A.J."/>
            <person name="Ruiz-Trillo I."/>
            <person name="Young S.K."/>
            <person name="Zeng Q."/>
            <person name="Gargeya S."/>
            <person name="Alvarado L."/>
            <person name="Berlin A."/>
            <person name="Chapman S.B."/>
            <person name="Chen Z."/>
            <person name="Freedman E."/>
            <person name="Gellesch M."/>
            <person name="Goldberg J."/>
            <person name="Griggs A."/>
            <person name="Gujja S."/>
            <person name="Heilman E."/>
            <person name="Heiman D."/>
            <person name="Howarth C."/>
            <person name="Mehta T."/>
            <person name="Neiman D."/>
            <person name="Pearson M."/>
            <person name="Roberts A."/>
            <person name="Saif S."/>
            <person name="Shea T."/>
            <person name="Shenoy N."/>
            <person name="Sisk P."/>
            <person name="Stolte C."/>
            <person name="Sykes S."/>
            <person name="White J."/>
            <person name="Yandava C."/>
            <person name="Haas B."/>
            <person name="Nusbaum C."/>
            <person name="Birren B."/>
        </authorList>
    </citation>
    <scope>NUCLEOTIDE SEQUENCE [LARGE SCALE GENOMIC DNA]</scope>
    <source>
        <strain evidence="9">ATCC 50818</strain>
    </source>
</reference>
<evidence type="ECO:0000256" key="6">
    <source>
        <dbReference type="RuleBase" id="RU363067"/>
    </source>
</evidence>
<feature type="binding site" evidence="4">
    <location>
        <begin position="448"/>
        <end position="452"/>
    </location>
    <ligand>
        <name>AMP</name>
        <dbReference type="ChEBI" id="CHEBI:456215"/>
    </ligand>
</feature>
<evidence type="ECO:0000259" key="8">
    <source>
        <dbReference type="PROSITE" id="PS51845"/>
    </source>
</evidence>
<keyword evidence="1 5" id="KW-0479">Metal-binding</keyword>
<evidence type="ECO:0000313" key="9">
    <source>
        <dbReference type="EMBL" id="EGD76090.1"/>
    </source>
</evidence>
<dbReference type="EMBL" id="GL832956">
    <property type="protein sequence ID" value="EGD76090.1"/>
    <property type="molecule type" value="Genomic_DNA"/>
</dbReference>
<feature type="compositionally biased region" description="Acidic residues" evidence="7">
    <location>
        <begin position="151"/>
        <end position="166"/>
    </location>
</feature>
<feature type="region of interest" description="Disordered" evidence="7">
    <location>
        <begin position="715"/>
        <end position="939"/>
    </location>
</feature>
<dbReference type="EC" id="3.1.4.-" evidence="6"/>
<feature type="domain" description="PDEase" evidence="8">
    <location>
        <begin position="365"/>
        <end position="710"/>
    </location>
</feature>
<dbReference type="STRING" id="946362.F2TXI1"/>
<sequence length="956" mass="105814">MRGDTSPNVSRAASHHARPPSPLMSPTTSPRLERMSRADAVRNNRRSPRGHRRQSPRYGPLKEEVEVDVNEPTSPTTTPPRSPTFRHETRSPHAQPKRASRLSSVQSCASEKDVFDSSAASSFSATAGSSRKPRMSKGTYDNVGFGRELGPEDDDDIAASGTEDEDVHARKAPETHTRQQQQQRQKTKKTTPSVRFSVGSDEGEDVQLSPSASVRSQATPRARSVSPKDLQATARAVSKRIATMKGASEEASPKAAADAEETDTTHEAERRESKVQQMTAALNTAHTRNMTRSMTVSSPKGRRRGGRTKALPAAASKQPLASAGLLRFKQRSLEDIRGGAEYNVVDEDTRIDNLDRFKKHLAAMEETSIVPLQKKNSDVMELLLRSDRWDLDIFKLESATTSPLTWLGLKHICDRRLNDKLPINIDTCARFFHRIERMYKPHPVNFYHTNTHGADVLHVMACLLDSVSYFTPTEAFAAIVAAGVHDVGHPGYTNSFLMKTGNDLAVLYNDRSVLENFHAATTFQLMKEHPDCDILAHFKPEEKKTIRRLIIDMVLGTDMTLHKKHIETFMSYSSKSASLMEEYEHMEVPADILSIETTLKDRSFVLEYMLHCADLSACTKPWNLCYRWAYRVLNEFWLEGDEEKRRKLPVGDLNDRDAGSVPAGQYGFLRFVCHPLWKEWNDFVSPDVKGIFMTNLESNMALWEARKEYELNQRDKTQAAGDGSGSSGSSSPSKDGQQRQSGAPDKNKAAGAGNTSDTNGRHGGKDSPAGPRKLSRGEQAAVVTQSKNLAVIPRRRSQPLVRMDKMDEFASGALDRLRTMSRDDDDEDEEESASDQEQVAGKHHDSRLKQAEDKADGGTTLSSSSSNTKHHQSAVDAHAHAQLSDSSSSTSSTPRGSVPDGAPRSSGGAAKGRRRGRRPQRQREDSQAGQAAVGQRPKYAVELEMEDGVAVYTTEV</sequence>
<dbReference type="GeneID" id="16078860"/>
<dbReference type="PROSITE" id="PS00126">
    <property type="entry name" value="PDEASE_I_1"/>
    <property type="match status" value="1"/>
</dbReference>
<feature type="compositionally biased region" description="Basic residues" evidence="7">
    <location>
        <begin position="43"/>
        <end position="55"/>
    </location>
</feature>
<comment type="cofactor">
    <cofactor evidence="6">
        <name>a divalent metal cation</name>
        <dbReference type="ChEBI" id="CHEBI:60240"/>
    </cofactor>
    <text evidence="6">Binds 2 divalent metal cations per subunit. Site 1 may preferentially bind zinc ions, while site 2 has a preference for magnesium and/or manganese ions.</text>
</comment>
<dbReference type="Proteomes" id="UP000007799">
    <property type="component" value="Unassembled WGS sequence"/>
</dbReference>
<comment type="similarity">
    <text evidence="6">Belongs to the cyclic nucleotide phosphodiesterase family.</text>
</comment>